<dbReference type="SUPFAM" id="SSF55785">
    <property type="entry name" value="PYP-like sensor domain (PAS domain)"/>
    <property type="match status" value="1"/>
</dbReference>
<feature type="domain" description="Histidine kinase" evidence="19">
    <location>
        <begin position="212"/>
        <end position="429"/>
    </location>
</feature>
<dbReference type="InterPro" id="IPR000014">
    <property type="entry name" value="PAS"/>
</dbReference>
<keyword evidence="15" id="KW-0902">Two-component regulatory system</keyword>
<dbReference type="RefSeq" id="WP_233051937.1">
    <property type="nucleotide sequence ID" value="NZ_JAIMJA010000005.1"/>
</dbReference>
<evidence type="ECO:0000256" key="2">
    <source>
        <dbReference type="ARBA" id="ARBA00004236"/>
    </source>
</evidence>
<dbReference type="PRINTS" id="PR00344">
    <property type="entry name" value="BCTRLSENSOR"/>
</dbReference>
<evidence type="ECO:0000256" key="17">
    <source>
        <dbReference type="ARBA" id="ARBA00025207"/>
    </source>
</evidence>
<evidence type="ECO:0000256" key="6">
    <source>
        <dbReference type="ARBA" id="ARBA00022475"/>
    </source>
</evidence>
<keyword evidence="21" id="KW-1185">Reference proteome</keyword>
<dbReference type="InterPro" id="IPR004358">
    <property type="entry name" value="Sig_transdc_His_kin-like_C"/>
</dbReference>
<dbReference type="SMART" id="SM00388">
    <property type="entry name" value="HisKA"/>
    <property type="match status" value="1"/>
</dbReference>
<dbReference type="SMART" id="SM00387">
    <property type="entry name" value="HATPase_c"/>
    <property type="match status" value="1"/>
</dbReference>
<dbReference type="InterPro" id="IPR005467">
    <property type="entry name" value="His_kinase_dom"/>
</dbReference>
<dbReference type="EMBL" id="JAIMJA010000005">
    <property type="protein sequence ID" value="MCE2594397.1"/>
    <property type="molecule type" value="Genomic_DNA"/>
</dbReference>
<dbReference type="Pfam" id="PF11808">
    <property type="entry name" value="PhoR"/>
    <property type="match status" value="1"/>
</dbReference>
<dbReference type="EC" id="2.7.13.3" evidence="3"/>
<dbReference type="InterPro" id="IPR021766">
    <property type="entry name" value="PhoR_N"/>
</dbReference>
<comment type="subcellular location">
    <subcellularLocation>
        <location evidence="2">Cell membrane</location>
    </subcellularLocation>
</comment>
<keyword evidence="8" id="KW-0592">Phosphate transport</keyword>
<evidence type="ECO:0000256" key="13">
    <source>
        <dbReference type="ARBA" id="ARBA00022840"/>
    </source>
</evidence>
<evidence type="ECO:0000256" key="14">
    <source>
        <dbReference type="ARBA" id="ARBA00022989"/>
    </source>
</evidence>
<dbReference type="InterPro" id="IPR035965">
    <property type="entry name" value="PAS-like_dom_sf"/>
</dbReference>
<gene>
    <name evidence="20" type="primary">phoR</name>
    <name evidence="20" type="ORF">K6Y31_06180</name>
</gene>
<protein>
    <recommendedName>
        <fullName evidence="4">Phosphate regulon sensor protein PhoR</fullName>
        <ecNumber evidence="3">2.7.13.3</ecNumber>
    </recommendedName>
</protein>
<organism evidence="20 21">
    <name type="scientific">Motilimonas cestriensis</name>
    <dbReference type="NCBI Taxonomy" id="2742685"/>
    <lineage>
        <taxon>Bacteria</taxon>
        <taxon>Pseudomonadati</taxon>
        <taxon>Pseudomonadota</taxon>
        <taxon>Gammaproteobacteria</taxon>
        <taxon>Alteromonadales</taxon>
        <taxon>Alteromonadales genera incertae sedis</taxon>
        <taxon>Motilimonas</taxon>
    </lineage>
</organism>
<evidence type="ECO:0000256" key="11">
    <source>
        <dbReference type="ARBA" id="ARBA00022741"/>
    </source>
</evidence>
<sequence>MLQPFSWMILFVRVLFFYVPFFIIGLLVDDLVLCLLIATVVHLAWHYNNQKKLADWLWHDRSLIPPNGRGSWEIVFNGIYKLQQRHRIRRRELASVIRRFREGAEALPDAAVVFKTDGSIIWCNRLAEGILGFRWPEDAGQHIGNLIRTPNFVDYLKARDFDTPLEVVSPVQADKLLEFRIMPYTSGQNMLVARDVTHVRQLEAMRRNFVSSVSHELRTPLTVLKGYLEMIEDAPEASSGMWGKAHHVMAEQTARMDSLVEQLLTLSRIEATPDVDLEQTVDVPSMLGLVEKEAQTLSGDKNHKLVFEVNPELKVRGDAEQLRSAISNLVYNAVYYTPAKREIKVQWLKQDKGAHFAVTDKGNGIAPEHISRLTERFYRVDKARSRETGGSGLGLSIVKHALSHHSSALEIESEVGVGSRFSFTIPSQFIYSSSTPH</sequence>
<feature type="transmembrane region" description="Helical" evidence="18">
    <location>
        <begin position="6"/>
        <end position="24"/>
    </location>
</feature>
<dbReference type="CDD" id="cd00082">
    <property type="entry name" value="HisKA"/>
    <property type="match status" value="1"/>
</dbReference>
<dbReference type="SUPFAM" id="SSF55874">
    <property type="entry name" value="ATPase domain of HSP90 chaperone/DNA topoisomerase II/histidine kinase"/>
    <property type="match status" value="1"/>
</dbReference>
<evidence type="ECO:0000256" key="18">
    <source>
        <dbReference type="SAM" id="Phobius"/>
    </source>
</evidence>
<dbReference type="InterPro" id="IPR050351">
    <property type="entry name" value="BphY/WalK/GraS-like"/>
</dbReference>
<dbReference type="NCBIfam" id="NF008235">
    <property type="entry name" value="PRK11006.1"/>
    <property type="match status" value="1"/>
</dbReference>
<evidence type="ECO:0000256" key="12">
    <source>
        <dbReference type="ARBA" id="ARBA00022777"/>
    </source>
</evidence>
<keyword evidence="12 20" id="KW-0418">Kinase</keyword>
<evidence type="ECO:0000259" key="19">
    <source>
        <dbReference type="PROSITE" id="PS50109"/>
    </source>
</evidence>
<evidence type="ECO:0000256" key="9">
    <source>
        <dbReference type="ARBA" id="ARBA00022679"/>
    </source>
</evidence>
<dbReference type="PANTHER" id="PTHR45453:SF1">
    <property type="entry name" value="PHOSPHATE REGULON SENSOR PROTEIN PHOR"/>
    <property type="match status" value="1"/>
</dbReference>
<evidence type="ECO:0000256" key="4">
    <source>
        <dbReference type="ARBA" id="ARBA00019665"/>
    </source>
</evidence>
<keyword evidence="9 20" id="KW-0808">Transferase</keyword>
<comment type="function">
    <text evidence="17">Member of the two-component regulatory system PhoR/PhoB involved in the phosphate regulon genes expression. PhoR may function as a membrane-associated protein kinase that phosphorylates PhoB in response to environmental signals.</text>
</comment>
<dbReference type="GO" id="GO:0004673">
    <property type="term" value="F:protein histidine kinase activity"/>
    <property type="evidence" value="ECO:0007669"/>
    <property type="project" value="UniProtKB-EC"/>
</dbReference>
<accession>A0ABS8W5Z2</accession>
<keyword evidence="11" id="KW-0547">Nucleotide-binding</keyword>
<proteinExistence type="predicted"/>
<dbReference type="SMART" id="SM00091">
    <property type="entry name" value="PAS"/>
    <property type="match status" value="1"/>
</dbReference>
<keyword evidence="13" id="KW-0067">ATP-binding</keyword>
<keyword evidence="5" id="KW-0813">Transport</keyword>
<evidence type="ECO:0000256" key="16">
    <source>
        <dbReference type="ARBA" id="ARBA00023136"/>
    </source>
</evidence>
<keyword evidence="16 18" id="KW-0472">Membrane</keyword>
<evidence type="ECO:0000313" key="21">
    <source>
        <dbReference type="Proteomes" id="UP001201273"/>
    </source>
</evidence>
<dbReference type="Proteomes" id="UP001201273">
    <property type="component" value="Unassembled WGS sequence"/>
</dbReference>
<dbReference type="NCBIfam" id="TIGR02966">
    <property type="entry name" value="phoR_proteo"/>
    <property type="match status" value="1"/>
</dbReference>
<dbReference type="InterPro" id="IPR036890">
    <property type="entry name" value="HATPase_C_sf"/>
</dbReference>
<keyword evidence="10 18" id="KW-0812">Transmembrane</keyword>
<evidence type="ECO:0000313" key="20">
    <source>
        <dbReference type="EMBL" id="MCE2594397.1"/>
    </source>
</evidence>
<keyword evidence="7" id="KW-0597">Phosphoprotein</keyword>
<dbReference type="SUPFAM" id="SSF47384">
    <property type="entry name" value="Homodimeric domain of signal transducing histidine kinase"/>
    <property type="match status" value="1"/>
</dbReference>
<comment type="caution">
    <text evidence="20">The sequence shown here is derived from an EMBL/GenBank/DDBJ whole genome shotgun (WGS) entry which is preliminary data.</text>
</comment>
<dbReference type="Gene3D" id="3.30.450.20">
    <property type="entry name" value="PAS domain"/>
    <property type="match status" value="1"/>
</dbReference>
<dbReference type="PANTHER" id="PTHR45453">
    <property type="entry name" value="PHOSPHATE REGULON SENSOR PROTEIN PHOR"/>
    <property type="match status" value="1"/>
</dbReference>
<evidence type="ECO:0000256" key="15">
    <source>
        <dbReference type="ARBA" id="ARBA00023012"/>
    </source>
</evidence>
<evidence type="ECO:0000256" key="1">
    <source>
        <dbReference type="ARBA" id="ARBA00000085"/>
    </source>
</evidence>
<evidence type="ECO:0000256" key="7">
    <source>
        <dbReference type="ARBA" id="ARBA00022553"/>
    </source>
</evidence>
<dbReference type="PROSITE" id="PS50109">
    <property type="entry name" value="HIS_KIN"/>
    <property type="match status" value="1"/>
</dbReference>
<evidence type="ECO:0000256" key="10">
    <source>
        <dbReference type="ARBA" id="ARBA00022692"/>
    </source>
</evidence>
<dbReference type="Gene3D" id="3.30.565.10">
    <property type="entry name" value="Histidine kinase-like ATPase, C-terminal domain"/>
    <property type="match status" value="1"/>
</dbReference>
<comment type="catalytic activity">
    <reaction evidence="1">
        <text>ATP + protein L-histidine = ADP + protein N-phospho-L-histidine.</text>
        <dbReference type="EC" id="2.7.13.3"/>
    </reaction>
</comment>
<dbReference type="InterPro" id="IPR003661">
    <property type="entry name" value="HisK_dim/P_dom"/>
</dbReference>
<dbReference type="InterPro" id="IPR036097">
    <property type="entry name" value="HisK_dim/P_sf"/>
</dbReference>
<evidence type="ECO:0000256" key="3">
    <source>
        <dbReference type="ARBA" id="ARBA00012438"/>
    </source>
</evidence>
<evidence type="ECO:0000256" key="5">
    <source>
        <dbReference type="ARBA" id="ARBA00022448"/>
    </source>
</evidence>
<dbReference type="Gene3D" id="1.10.287.130">
    <property type="match status" value="1"/>
</dbReference>
<dbReference type="InterPro" id="IPR003594">
    <property type="entry name" value="HATPase_dom"/>
</dbReference>
<reference evidence="20 21" key="1">
    <citation type="journal article" date="2022" name="Environ. Microbiol. Rep.">
        <title>Eco-phylogenetic analyses reveal divergent evolution of vitamin B12 metabolism in the marine bacterial family 'Psychromonadaceae'.</title>
        <authorList>
            <person name="Jin X."/>
            <person name="Yang Y."/>
            <person name="Cao H."/>
            <person name="Gao B."/>
            <person name="Zhao Z."/>
        </authorList>
    </citation>
    <scope>NUCLEOTIDE SEQUENCE [LARGE SCALE GENOMIC DNA]</scope>
    <source>
        <strain evidence="20 21">MKS20</strain>
    </source>
</reference>
<keyword evidence="6" id="KW-1003">Cell membrane</keyword>
<evidence type="ECO:0000256" key="8">
    <source>
        <dbReference type="ARBA" id="ARBA00022592"/>
    </source>
</evidence>
<dbReference type="Pfam" id="PF00512">
    <property type="entry name" value="HisKA"/>
    <property type="match status" value="1"/>
</dbReference>
<dbReference type="Pfam" id="PF02518">
    <property type="entry name" value="HATPase_c"/>
    <property type="match status" value="1"/>
</dbReference>
<name>A0ABS8W5Z2_9GAMM</name>
<keyword evidence="14 18" id="KW-1133">Transmembrane helix</keyword>
<dbReference type="InterPro" id="IPR014310">
    <property type="entry name" value="Sig_transdc_His_kinase_PhoR"/>
</dbReference>